<evidence type="ECO:0000256" key="1">
    <source>
        <dbReference type="SAM" id="MobiDB-lite"/>
    </source>
</evidence>
<feature type="compositionally biased region" description="Polar residues" evidence="1">
    <location>
        <begin position="1"/>
        <end position="15"/>
    </location>
</feature>
<keyword evidence="4" id="KW-1185">Reference proteome</keyword>
<sequence>MKSTYAGSVNEHTSPSPEPSGQGPAGADPAADISSVPPETKDWTAVLGRGCRQCGFEPGFDVETVGWRIRMSLPVWQEVLARPRLSQRPDGNTWSTLEYAAHVSELHQVFRERLALMLDQDDPEFPDWDQDAAAIEQEYNRQDPAEVARQLRAEGEKTAAAWDAVQGEQWERTGRRGDGKVFTVRSLAEYFAHDLMHHRVYDVKA</sequence>
<evidence type="ECO:0000313" key="4">
    <source>
        <dbReference type="Proteomes" id="UP000325957"/>
    </source>
</evidence>
<name>A0A5J5L042_9MICC</name>
<dbReference type="InterPro" id="IPR034660">
    <property type="entry name" value="DinB/YfiT-like"/>
</dbReference>
<protein>
    <submittedName>
        <fullName evidence="3">DinB family protein</fullName>
    </submittedName>
</protein>
<gene>
    <name evidence="3" type="ORF">FCK90_02735</name>
</gene>
<organism evidence="3 4">
    <name type="scientific">Kocuria coralli</name>
    <dbReference type="NCBI Taxonomy" id="1461025"/>
    <lineage>
        <taxon>Bacteria</taxon>
        <taxon>Bacillati</taxon>
        <taxon>Actinomycetota</taxon>
        <taxon>Actinomycetes</taxon>
        <taxon>Micrococcales</taxon>
        <taxon>Micrococcaceae</taxon>
        <taxon>Kocuria</taxon>
    </lineage>
</organism>
<feature type="region of interest" description="Disordered" evidence="1">
    <location>
        <begin position="1"/>
        <end position="38"/>
    </location>
</feature>
<accession>A0A5J5L042</accession>
<dbReference type="Gene3D" id="1.20.120.450">
    <property type="entry name" value="dinb family like domain"/>
    <property type="match status" value="1"/>
</dbReference>
<dbReference type="Pfam" id="PF12867">
    <property type="entry name" value="DinB_2"/>
    <property type="match status" value="1"/>
</dbReference>
<dbReference type="OrthoDB" id="3376896at2"/>
<comment type="caution">
    <text evidence="3">The sequence shown here is derived from an EMBL/GenBank/DDBJ whole genome shotgun (WGS) entry which is preliminary data.</text>
</comment>
<feature type="domain" description="DinB-like" evidence="2">
    <location>
        <begin position="85"/>
        <end position="199"/>
    </location>
</feature>
<dbReference type="Proteomes" id="UP000325957">
    <property type="component" value="Unassembled WGS sequence"/>
</dbReference>
<dbReference type="InterPro" id="IPR024775">
    <property type="entry name" value="DinB-like"/>
</dbReference>
<reference evidence="3 4" key="1">
    <citation type="submission" date="2019-05" db="EMBL/GenBank/DDBJ databases">
        <title>Kocuria coralli sp. nov., a novel actinobacterium isolated from coral reef seawater.</title>
        <authorList>
            <person name="Li J."/>
        </authorList>
    </citation>
    <scope>NUCLEOTIDE SEQUENCE [LARGE SCALE GENOMIC DNA]</scope>
    <source>
        <strain evidence="3 4">SCSIO 13007</strain>
    </source>
</reference>
<evidence type="ECO:0000259" key="2">
    <source>
        <dbReference type="Pfam" id="PF12867"/>
    </source>
</evidence>
<dbReference type="AlphaFoldDB" id="A0A5J5L042"/>
<evidence type="ECO:0000313" key="3">
    <source>
        <dbReference type="EMBL" id="KAA9395337.1"/>
    </source>
</evidence>
<dbReference type="EMBL" id="SZWF01000002">
    <property type="protein sequence ID" value="KAA9395337.1"/>
    <property type="molecule type" value="Genomic_DNA"/>
</dbReference>
<proteinExistence type="predicted"/>
<dbReference type="SUPFAM" id="SSF109854">
    <property type="entry name" value="DinB/YfiT-like putative metalloenzymes"/>
    <property type="match status" value="1"/>
</dbReference>